<evidence type="ECO:0000256" key="1">
    <source>
        <dbReference type="SAM" id="SignalP"/>
    </source>
</evidence>
<dbReference type="Gene3D" id="2.160.20.120">
    <property type="match status" value="1"/>
</dbReference>
<feature type="domain" description="Putative auto-transporter adhesin head GIN" evidence="2">
    <location>
        <begin position="32"/>
        <end position="216"/>
    </location>
</feature>
<dbReference type="Pfam" id="PF10988">
    <property type="entry name" value="DUF2807"/>
    <property type="match status" value="1"/>
</dbReference>
<feature type="chain" id="PRO_5009792593" description="Putative auto-transporter adhesin head GIN domain-containing protein" evidence="1">
    <location>
        <begin position="21"/>
        <end position="233"/>
    </location>
</feature>
<reference evidence="3 5" key="1">
    <citation type="submission" date="2015-09" db="EMBL/GenBank/DDBJ databases">
        <authorList>
            <person name="Rodrigo-Torres L."/>
            <person name="Arahal D.R."/>
        </authorList>
    </citation>
    <scope>NUCLEOTIDE SEQUENCE [LARGE SCALE GENOMIC DNA]</scope>
    <source>
        <strain evidence="3 5">CECT 5118</strain>
    </source>
</reference>
<keyword evidence="1" id="KW-0732">Signal</keyword>
<name>A0A0P1G056_9RHOB</name>
<dbReference type="EMBL" id="CYSB01000025">
    <property type="protein sequence ID" value="CUH65534.1"/>
    <property type="molecule type" value="Genomic_DNA"/>
</dbReference>
<gene>
    <name evidence="3" type="ORF">TL5118_01348</name>
    <name evidence="4" type="ORF">TL5120_00329</name>
</gene>
<reference evidence="4 6" key="2">
    <citation type="submission" date="2015-09" db="EMBL/GenBank/DDBJ databases">
        <authorList>
            <consortium name="Swine Surveillance"/>
        </authorList>
    </citation>
    <scope>NUCLEOTIDE SEQUENCE [LARGE SCALE GENOMIC DNA]</scope>
    <source>
        <strain evidence="4 6">5120</strain>
    </source>
</reference>
<dbReference type="OrthoDB" id="7841570at2"/>
<evidence type="ECO:0000313" key="6">
    <source>
        <dbReference type="Proteomes" id="UP000051887"/>
    </source>
</evidence>
<protein>
    <recommendedName>
        <fullName evidence="2">Putative auto-transporter adhesin head GIN domain-containing protein</fullName>
    </recommendedName>
</protein>
<dbReference type="RefSeq" id="WP_058241892.1">
    <property type="nucleotide sequence ID" value="NZ_CYSB01000025.1"/>
</dbReference>
<dbReference type="Proteomes" id="UP000051887">
    <property type="component" value="Unassembled WGS sequence"/>
</dbReference>
<keyword evidence="5" id="KW-1185">Reference proteome</keyword>
<proteinExistence type="predicted"/>
<dbReference type="EMBL" id="CYSC01000007">
    <property type="protein sequence ID" value="CUH70552.1"/>
    <property type="molecule type" value="Genomic_DNA"/>
</dbReference>
<accession>A0A0P1G056</accession>
<dbReference type="Proteomes" id="UP000051086">
    <property type="component" value="Unassembled WGS sequence"/>
</dbReference>
<feature type="signal peptide" evidence="1">
    <location>
        <begin position="1"/>
        <end position="20"/>
    </location>
</feature>
<sequence>MRGIVPIVLTSAAAIALASAAFSEERSYAFDDFQRIDAAMGVEVKVTTGTGYAVEAEALRGELDRLVIRQKGDRLIIKRKKPLGLIGALRSDLFVVTVSLPQLTAAEASSGASISVTGDGTADLVIDASSGSNVKIRGISEGSVDVDASSGAHVSLAGHCGSITADASSGAHVQAGDLICRMGQFDASSGASVRGHVTGAVSADVSSGASVKVQGGADIAKKSLSSGGSLQVI</sequence>
<evidence type="ECO:0000313" key="3">
    <source>
        <dbReference type="EMBL" id="CUH65534.1"/>
    </source>
</evidence>
<evidence type="ECO:0000313" key="4">
    <source>
        <dbReference type="EMBL" id="CUH70552.1"/>
    </source>
</evidence>
<evidence type="ECO:0000313" key="5">
    <source>
        <dbReference type="Proteomes" id="UP000051086"/>
    </source>
</evidence>
<dbReference type="InterPro" id="IPR021255">
    <property type="entry name" value="DUF2807"/>
</dbReference>
<evidence type="ECO:0000259" key="2">
    <source>
        <dbReference type="Pfam" id="PF10988"/>
    </source>
</evidence>
<dbReference type="AlphaFoldDB" id="A0A0P1G056"/>
<organism evidence="4 6">
    <name type="scientific">Thalassovita autumnalis</name>
    <dbReference type="NCBI Taxonomy" id="2072972"/>
    <lineage>
        <taxon>Bacteria</taxon>
        <taxon>Pseudomonadati</taxon>
        <taxon>Pseudomonadota</taxon>
        <taxon>Alphaproteobacteria</taxon>
        <taxon>Rhodobacterales</taxon>
        <taxon>Roseobacteraceae</taxon>
        <taxon>Thalassovita</taxon>
    </lineage>
</organism>